<reference evidence="3 4" key="1">
    <citation type="submission" date="2024-06" db="EMBL/GenBank/DDBJ databases">
        <authorList>
            <person name="Kaempfer P."/>
            <person name="Viver T."/>
        </authorList>
    </citation>
    <scope>NUCLEOTIDE SEQUENCE [LARGE SCALE GENOMIC DNA]</scope>
    <source>
        <strain evidence="3 4">ST-119</strain>
    </source>
</reference>
<feature type="domain" description="DUF2089" evidence="1">
    <location>
        <begin position="43"/>
        <end position="87"/>
    </location>
</feature>
<feature type="domain" description="DUF2089" evidence="2">
    <location>
        <begin position="10"/>
        <end position="38"/>
    </location>
</feature>
<evidence type="ECO:0000259" key="2">
    <source>
        <dbReference type="Pfam" id="PF22747"/>
    </source>
</evidence>
<sequence>MNKIKLPTLCPSCSSTLNVSQLSCPHCSTAVSGTFTLPVLLKLPEEEQDFIIQFVLTGGSLKEMASRTGVSYPTVRNRLDDLIQKIKHLQSV</sequence>
<protein>
    <submittedName>
        <fullName evidence="3">DUF2089 family protein</fullName>
    </submittedName>
</protein>
<dbReference type="Proteomes" id="UP001629156">
    <property type="component" value="Unassembled WGS sequence"/>
</dbReference>
<comment type="caution">
    <text evidence="3">The sequence shown here is derived from an EMBL/GenBank/DDBJ whole genome shotgun (WGS) entry which is preliminary data.</text>
</comment>
<keyword evidence="4" id="KW-1185">Reference proteome</keyword>
<evidence type="ECO:0000313" key="4">
    <source>
        <dbReference type="Proteomes" id="UP001629156"/>
    </source>
</evidence>
<dbReference type="Pfam" id="PF09862">
    <property type="entry name" value="DUF2089"/>
    <property type="match status" value="1"/>
</dbReference>
<name>A0ABW8YTU3_9FLAO</name>
<dbReference type="InterPro" id="IPR053957">
    <property type="entry name" value="DUF2089_Zn_ribbon"/>
</dbReference>
<dbReference type="Gene3D" id="1.10.10.10">
    <property type="entry name" value="Winged helix-like DNA-binding domain superfamily/Winged helix DNA-binding domain"/>
    <property type="match status" value="1"/>
</dbReference>
<dbReference type="EMBL" id="JBELPZ010000001">
    <property type="protein sequence ID" value="MFL9843002.1"/>
    <property type="molecule type" value="Genomic_DNA"/>
</dbReference>
<dbReference type="RefSeq" id="WP_408083235.1">
    <property type="nucleotide sequence ID" value="NZ_JBELPZ010000001.1"/>
</dbReference>
<dbReference type="InterPro" id="IPR018658">
    <property type="entry name" value="DUF2089"/>
</dbReference>
<evidence type="ECO:0000313" key="3">
    <source>
        <dbReference type="EMBL" id="MFL9843002.1"/>
    </source>
</evidence>
<dbReference type="SUPFAM" id="SSF88659">
    <property type="entry name" value="Sigma3 and sigma4 domains of RNA polymerase sigma factors"/>
    <property type="match status" value="1"/>
</dbReference>
<accession>A0ABW8YTU3</accession>
<dbReference type="InterPro" id="IPR036388">
    <property type="entry name" value="WH-like_DNA-bd_sf"/>
</dbReference>
<organism evidence="3 4">
    <name type="scientific">Flavobacterium rhizosphaerae</name>
    <dbReference type="NCBI Taxonomy" id="3163298"/>
    <lineage>
        <taxon>Bacteria</taxon>
        <taxon>Pseudomonadati</taxon>
        <taxon>Bacteroidota</taxon>
        <taxon>Flavobacteriia</taxon>
        <taxon>Flavobacteriales</taxon>
        <taxon>Flavobacteriaceae</taxon>
        <taxon>Flavobacterium</taxon>
    </lineage>
</organism>
<evidence type="ECO:0000259" key="1">
    <source>
        <dbReference type="Pfam" id="PF09862"/>
    </source>
</evidence>
<gene>
    <name evidence="3" type="ORF">ABS766_01090</name>
</gene>
<proteinExistence type="predicted"/>
<dbReference type="Pfam" id="PF22747">
    <property type="entry name" value="Zn_ribbon_DUF2089"/>
    <property type="match status" value="1"/>
</dbReference>
<dbReference type="InterPro" id="IPR013324">
    <property type="entry name" value="RNA_pol_sigma_r3/r4-like"/>
</dbReference>